<dbReference type="OrthoDB" id="5372935at2759"/>
<accession>A0A1Y2D9W9</accession>
<keyword evidence="2" id="KW-1185">Reference proteome</keyword>
<protein>
    <recommendedName>
        <fullName evidence="3">F-box domain-containing protein</fullName>
    </recommendedName>
</protein>
<dbReference type="EMBL" id="MCFJ01000025">
    <property type="protein sequence ID" value="ORY55916.1"/>
    <property type="molecule type" value="Genomic_DNA"/>
</dbReference>
<sequence>MAPPSTCLVIFPSLSTYPSTNASESEFDHSDSVSALTNSISALTVDVPIANAPKPKRRQIKPFRFVDLPGELRLKIYGYHFTTTGEVLDLETDNYKRIHKPLCLLRTCRQVYSEASYLFYSTHTFRIFPIYGKFFRTKKPLLARMKPGPRACLTTLQLRLGPGWNRPPRGWVVNDALGLKDCINVRRLKVFVECDPSNDAFKGFRAEDGFYEGFSQELLRAVLDEMPWCEIAEFDANPSVKKSGAMMTGLLEVACNKGRRLAWGPEKGWDDGVEKEEDFFSTISIEVFRGWTLLNFSRRHITHLYSKAY</sequence>
<proteinExistence type="predicted"/>
<evidence type="ECO:0000313" key="1">
    <source>
        <dbReference type="EMBL" id="ORY55916.1"/>
    </source>
</evidence>
<dbReference type="InterPro" id="IPR038883">
    <property type="entry name" value="AN11006-like"/>
</dbReference>
<name>A0A1Y2D9W9_9PEZI</name>
<dbReference type="PANTHER" id="PTHR42085">
    <property type="entry name" value="F-BOX DOMAIN-CONTAINING PROTEIN"/>
    <property type="match status" value="1"/>
</dbReference>
<dbReference type="GeneID" id="63778787"/>
<evidence type="ECO:0000313" key="2">
    <source>
        <dbReference type="Proteomes" id="UP000193689"/>
    </source>
</evidence>
<gene>
    <name evidence="1" type="ORF">BCR38DRAFT_461875</name>
</gene>
<evidence type="ECO:0008006" key="3">
    <source>
        <dbReference type="Google" id="ProtNLM"/>
    </source>
</evidence>
<reference evidence="1 2" key="1">
    <citation type="submission" date="2016-07" db="EMBL/GenBank/DDBJ databases">
        <title>Pervasive Adenine N6-methylation of Active Genes in Fungi.</title>
        <authorList>
            <consortium name="DOE Joint Genome Institute"/>
            <person name="Mondo S.J."/>
            <person name="Dannebaum R.O."/>
            <person name="Kuo R.C."/>
            <person name="Labutti K."/>
            <person name="Haridas S."/>
            <person name="Kuo A."/>
            <person name="Salamov A."/>
            <person name="Ahrendt S.R."/>
            <person name="Lipzen A."/>
            <person name="Sullivan W."/>
            <person name="Andreopoulos W.B."/>
            <person name="Clum A."/>
            <person name="Lindquist E."/>
            <person name="Daum C."/>
            <person name="Ramamoorthy G.K."/>
            <person name="Gryganskyi A."/>
            <person name="Culley D."/>
            <person name="Magnuson J.K."/>
            <person name="James T.Y."/>
            <person name="O'Malley M.A."/>
            <person name="Stajich J.E."/>
            <person name="Spatafora J.W."/>
            <person name="Visel A."/>
            <person name="Grigoriev I.V."/>
        </authorList>
    </citation>
    <scope>NUCLEOTIDE SEQUENCE [LARGE SCALE GENOMIC DNA]</scope>
    <source>
        <strain evidence="1 2">CBS 129021</strain>
    </source>
</reference>
<dbReference type="PANTHER" id="PTHR42085:SF2">
    <property type="entry name" value="F-BOX DOMAIN-CONTAINING PROTEIN"/>
    <property type="match status" value="1"/>
</dbReference>
<organism evidence="1 2">
    <name type="scientific">Pseudomassariella vexata</name>
    <dbReference type="NCBI Taxonomy" id="1141098"/>
    <lineage>
        <taxon>Eukaryota</taxon>
        <taxon>Fungi</taxon>
        <taxon>Dikarya</taxon>
        <taxon>Ascomycota</taxon>
        <taxon>Pezizomycotina</taxon>
        <taxon>Sordariomycetes</taxon>
        <taxon>Xylariomycetidae</taxon>
        <taxon>Amphisphaeriales</taxon>
        <taxon>Pseudomassariaceae</taxon>
        <taxon>Pseudomassariella</taxon>
    </lineage>
</organism>
<dbReference type="AlphaFoldDB" id="A0A1Y2D9W9"/>
<dbReference type="InParanoid" id="A0A1Y2D9W9"/>
<dbReference type="Proteomes" id="UP000193689">
    <property type="component" value="Unassembled WGS sequence"/>
</dbReference>
<comment type="caution">
    <text evidence="1">The sequence shown here is derived from an EMBL/GenBank/DDBJ whole genome shotgun (WGS) entry which is preliminary data.</text>
</comment>
<dbReference type="RefSeq" id="XP_040709868.1">
    <property type="nucleotide sequence ID" value="XM_040862575.1"/>
</dbReference>